<sequence length="328" mass="34293">MKTLIAGACRLTSLAALGAALALPLGAAQAAPDYPAKPVRIVVPNPAGGASDVVARLIAQKLGDEWGQPVVVENRAGANGNIGAMVVAKAEPDGHTLLLMDQGSLAISPSLYTLQYSPTRDLAPVSIVAYSPHILVVRKDLPVSNVEALVAYAKANPGKLNLGVTPGAITHLAGVLLAQRKAFTWNYVGYKGGSQVLSDLAGGQIDAAINSFLATYPLVKSGNIKLVGVASPERYAPIPDTPTLAESVPGFVTGSWQGLLAPAGTPPDIVAKIHADIARIVARPDVRARLAELGSEPVEKTPAEFADWLREQTDYWAKVVRDNTIKLE</sequence>
<dbReference type="STRING" id="1851544.ODI_02013"/>
<reference evidence="3 5" key="1">
    <citation type="submission" date="2016-06" db="EMBL/GenBank/DDBJ databases">
        <authorList>
            <person name="Kjaerup R.B."/>
            <person name="Dalgaard T.S."/>
            <person name="Juul-Madsen H.R."/>
        </authorList>
    </citation>
    <scope>NUCLEOTIDE SEQUENCE [LARGE SCALE GENOMIC DNA]</scope>
    <source>
        <strain evidence="3">Orrdi1</strain>
    </source>
</reference>
<dbReference type="CDD" id="cd07012">
    <property type="entry name" value="PBP2_Bug_TTT"/>
    <property type="match status" value="1"/>
</dbReference>
<dbReference type="OrthoDB" id="8678477at2"/>
<dbReference type="RefSeq" id="WP_067755035.1">
    <property type="nucleotide sequence ID" value="NZ_LT907988.1"/>
</dbReference>
<dbReference type="PANTHER" id="PTHR42928">
    <property type="entry name" value="TRICARBOXYLATE-BINDING PROTEIN"/>
    <property type="match status" value="1"/>
</dbReference>
<protein>
    <submittedName>
        <fullName evidence="3">Tricarboxylate transport protein TctC</fullName>
    </submittedName>
</protein>
<dbReference type="InterPro" id="IPR005064">
    <property type="entry name" value="BUG"/>
</dbReference>
<dbReference type="EMBL" id="LT907988">
    <property type="protein sequence ID" value="SOE46199.1"/>
    <property type="molecule type" value="Genomic_DNA"/>
</dbReference>
<evidence type="ECO:0000313" key="3">
    <source>
        <dbReference type="EMBL" id="SBT26016.1"/>
    </source>
</evidence>
<dbReference type="PIRSF" id="PIRSF017082">
    <property type="entry name" value="YflP"/>
    <property type="match status" value="1"/>
</dbReference>
<organism evidence="3 5">
    <name type="scientific">Orrella dioscoreae</name>
    <dbReference type="NCBI Taxonomy" id="1851544"/>
    <lineage>
        <taxon>Bacteria</taxon>
        <taxon>Pseudomonadati</taxon>
        <taxon>Pseudomonadota</taxon>
        <taxon>Betaproteobacteria</taxon>
        <taxon>Burkholderiales</taxon>
        <taxon>Alcaligenaceae</taxon>
        <taxon>Orrella</taxon>
    </lineage>
</organism>
<dbReference type="EMBL" id="FLRC01000024">
    <property type="protein sequence ID" value="SBT26016.1"/>
    <property type="molecule type" value="Genomic_DNA"/>
</dbReference>
<reference evidence="4 5" key="2">
    <citation type="submission" date="2017-08" db="EMBL/GenBank/DDBJ databases">
        <authorList>
            <person name="de Groot N.N."/>
        </authorList>
    </citation>
    <scope>NUCLEOTIDE SEQUENCE [LARGE SCALE GENOMIC DNA]</scope>
    <source>
        <strain evidence="4">Orrdi1</strain>
    </source>
</reference>
<keyword evidence="2" id="KW-0732">Signal</keyword>
<dbReference type="Proteomes" id="UP000078558">
    <property type="component" value="Chromosome I"/>
</dbReference>
<name>A0A1C3K3D5_9BURK</name>
<dbReference type="InterPro" id="IPR042100">
    <property type="entry name" value="Bug_dom1"/>
</dbReference>
<dbReference type="Gene3D" id="3.40.190.10">
    <property type="entry name" value="Periplasmic binding protein-like II"/>
    <property type="match status" value="1"/>
</dbReference>
<dbReference type="KEGG" id="odi:ODI_R0191"/>
<accession>A0A1C3K3D5</accession>
<dbReference type="PANTHER" id="PTHR42928:SF5">
    <property type="entry name" value="BLR1237 PROTEIN"/>
    <property type="match status" value="1"/>
</dbReference>
<keyword evidence="5" id="KW-1185">Reference proteome</keyword>
<evidence type="ECO:0000313" key="4">
    <source>
        <dbReference type="EMBL" id="SOE46199.1"/>
    </source>
</evidence>
<dbReference type="AlphaFoldDB" id="A0A1C3K3D5"/>
<evidence type="ECO:0000313" key="5">
    <source>
        <dbReference type="Proteomes" id="UP000078558"/>
    </source>
</evidence>
<dbReference type="Pfam" id="PF03401">
    <property type="entry name" value="TctC"/>
    <property type="match status" value="1"/>
</dbReference>
<evidence type="ECO:0000256" key="1">
    <source>
        <dbReference type="ARBA" id="ARBA00006987"/>
    </source>
</evidence>
<gene>
    <name evidence="3" type="ORF">ODI_02013</name>
    <name evidence="4" type="ORF">ODI_R0191</name>
</gene>
<dbReference type="SUPFAM" id="SSF53850">
    <property type="entry name" value="Periplasmic binding protein-like II"/>
    <property type="match status" value="1"/>
</dbReference>
<comment type="similarity">
    <text evidence="1">Belongs to the UPF0065 (bug) family.</text>
</comment>
<evidence type="ECO:0000256" key="2">
    <source>
        <dbReference type="SAM" id="SignalP"/>
    </source>
</evidence>
<proteinExistence type="inferred from homology"/>
<feature type="chain" id="PRO_5015062646" evidence="2">
    <location>
        <begin position="31"/>
        <end position="328"/>
    </location>
</feature>
<feature type="signal peptide" evidence="2">
    <location>
        <begin position="1"/>
        <end position="30"/>
    </location>
</feature>
<dbReference type="Gene3D" id="3.40.190.150">
    <property type="entry name" value="Bordetella uptake gene, domain 1"/>
    <property type="match status" value="1"/>
</dbReference>